<evidence type="ECO:0000313" key="2">
    <source>
        <dbReference type="Proteomes" id="UP000288805"/>
    </source>
</evidence>
<reference evidence="1 2" key="1">
    <citation type="journal article" date="2018" name="PLoS Genet.">
        <title>Population sequencing reveals clonal diversity and ancestral inbreeding in the grapevine cultivar Chardonnay.</title>
        <authorList>
            <person name="Roach M.J."/>
            <person name="Johnson D.L."/>
            <person name="Bohlmann J."/>
            <person name="van Vuuren H.J."/>
            <person name="Jones S.J."/>
            <person name="Pretorius I.S."/>
            <person name="Schmidt S.A."/>
            <person name="Borneman A.R."/>
        </authorList>
    </citation>
    <scope>NUCLEOTIDE SEQUENCE [LARGE SCALE GENOMIC DNA]</scope>
    <source>
        <strain evidence="2">cv. Chardonnay</strain>
        <tissue evidence="1">Leaf</tissue>
    </source>
</reference>
<accession>A0A438J1H9</accession>
<dbReference type="Proteomes" id="UP000288805">
    <property type="component" value="Unassembled WGS sequence"/>
</dbReference>
<proteinExistence type="predicted"/>
<sequence>MWSERDGLEVVRNPKRPIGAWIHYYNDQLAMMKEKDKGVKINDDVRSNFASLI</sequence>
<organism evidence="1 2">
    <name type="scientific">Vitis vinifera</name>
    <name type="common">Grape</name>
    <dbReference type="NCBI Taxonomy" id="29760"/>
    <lineage>
        <taxon>Eukaryota</taxon>
        <taxon>Viridiplantae</taxon>
        <taxon>Streptophyta</taxon>
        <taxon>Embryophyta</taxon>
        <taxon>Tracheophyta</taxon>
        <taxon>Spermatophyta</taxon>
        <taxon>Magnoliopsida</taxon>
        <taxon>eudicotyledons</taxon>
        <taxon>Gunneridae</taxon>
        <taxon>Pentapetalae</taxon>
        <taxon>rosids</taxon>
        <taxon>Vitales</taxon>
        <taxon>Vitaceae</taxon>
        <taxon>Viteae</taxon>
        <taxon>Vitis</taxon>
    </lineage>
</organism>
<dbReference type="EMBL" id="QGNW01000068">
    <property type="protein sequence ID" value="RVX02811.1"/>
    <property type="molecule type" value="Genomic_DNA"/>
</dbReference>
<gene>
    <name evidence="1" type="ORF">CK203_023265</name>
</gene>
<evidence type="ECO:0000313" key="1">
    <source>
        <dbReference type="EMBL" id="RVX02811.1"/>
    </source>
</evidence>
<name>A0A438J1H9_VITVI</name>
<protein>
    <submittedName>
        <fullName evidence="1">Uncharacterized protein</fullName>
    </submittedName>
</protein>
<dbReference type="AlphaFoldDB" id="A0A438J1H9"/>
<comment type="caution">
    <text evidence="1">The sequence shown here is derived from an EMBL/GenBank/DDBJ whole genome shotgun (WGS) entry which is preliminary data.</text>
</comment>